<gene>
    <name evidence="2" type="ORF">MNBD_PLANCTO02-1976</name>
</gene>
<dbReference type="EMBL" id="UOGL01000061">
    <property type="protein sequence ID" value="VAX36506.1"/>
    <property type="molecule type" value="Genomic_DNA"/>
</dbReference>
<evidence type="ECO:0000313" key="2">
    <source>
        <dbReference type="EMBL" id="VAX36506.1"/>
    </source>
</evidence>
<evidence type="ECO:0000256" key="1">
    <source>
        <dbReference type="SAM" id="MobiDB-lite"/>
    </source>
</evidence>
<dbReference type="AlphaFoldDB" id="A0A3B1D0S3"/>
<feature type="region of interest" description="Disordered" evidence="1">
    <location>
        <begin position="319"/>
        <end position="354"/>
    </location>
</feature>
<protein>
    <submittedName>
        <fullName evidence="2">Uncharacterized protein</fullName>
    </submittedName>
</protein>
<reference evidence="2" key="1">
    <citation type="submission" date="2018-06" db="EMBL/GenBank/DDBJ databases">
        <authorList>
            <person name="Zhirakovskaya E."/>
        </authorList>
    </citation>
    <scope>NUCLEOTIDE SEQUENCE</scope>
</reference>
<proteinExistence type="predicted"/>
<accession>A0A3B1D0S3</accession>
<sequence length="385" mass="41755">MGLTNVEQSPFRGHAIMLKPTGAPVADYDTLAKQETELTTNPNQPIVDDGQLTPNETGLSEAAEVCYFLRGNTLYRRVLLIRQPYGNTPLFNEAGASILPPGEDYSISHVAVPTPTAIGAFWNDFDYSATYRTGTNTGPIFHNWQNAKDNKASAASLNNSTSLGFPHLRFGHSPNRSDGTPLDKIGTGASLKFIGRFTQRETAHANFGFPGKIPAGGDPHTTAVADNLTLSANNEVEQFSTSTGRRGEDIIMENVFEFDIKVWDDGLSSPTFVDLGNGDVNGFYGQKTNSASTYGNRYDTWHPDFPGTTPSFRAPYRPVTNGPDGQPGEAGVDDDGINGIDDAGELGYPGTDDEHPLKAIQITIRFFDKQSQQTRQLTIIEALSN</sequence>
<name>A0A3B1D0S3_9ZZZZ</name>
<organism evidence="2">
    <name type="scientific">hydrothermal vent metagenome</name>
    <dbReference type="NCBI Taxonomy" id="652676"/>
    <lineage>
        <taxon>unclassified sequences</taxon>
        <taxon>metagenomes</taxon>
        <taxon>ecological metagenomes</taxon>
    </lineage>
</organism>